<name>R7QFU6_CHOCR</name>
<evidence type="ECO:0000256" key="2">
    <source>
        <dbReference type="SAM" id="Phobius"/>
    </source>
</evidence>
<sequence length="786" mass="85796">MAPNDATPFRFPLPLLLVASILIPFPFVSCQSPVPSDFVSMRRSRRQQNPSDDHIFRVNVMQRDGFASLALSFSLSTLSPIESILSIAVRNPPRDILSSETFSDPLYSTDTKSWTFSANFSFQGTVGVAQFAIEATTGNPSFLYIAEFQVTVSGIQVAIGQHVVSGAFRKGIGLGSYAEWIDRRQLALPLRIQPPSNSEGLLPINRGVELQLIETAGLVDSVLYDRTFCSGKVALKAVPERENSRGNTLFVYDKNDYSISDVSMLNECGLGISGDGRWLILRFESYRVSGYNFGVRIDWKAPNSAALDLMGMPFFPSHAVTNFVFDERAAPPVIVLGENVATLDHYGNEVLTLSIANALQPLQTSDLRAEDFALEFEARNNDRRSVSATRFASATTTGEAGAVSELSFRTPTWSNQSAQDLKVTLTYMSHIGSGDVITGSLFTASLKQTQVRRLAVIAPGSTLSVSLVSPEIAQPDECEQDPAKYAANRFTLVELESSTHNATTFSTYKKGEIAVRLRTPFPRLSEDGVRFISVEGRVLRYGILVTRSIDEDELKDSVDALEREISSQNVSVAVKLESGALKLTRIETVNMSLCEAFKVVPPVAESANTISGIGLPLLALWVVICIVGVSVLFACLWLILLPSSKSESGLQSGRTDGGRTSESPNSGQIEEMEEERLRSRETSLSAEAEMIPTPEIEFSFRVPFGDGVDLGGTELIDELDVYSSEEHGVAMEVGSDLDSSTENAMLQGVMQVVSGIAERMFGARRWFGGRQGNEVGHGEERTESRE</sequence>
<keyword evidence="2" id="KW-0472">Membrane</keyword>
<keyword evidence="2" id="KW-1133">Transmembrane helix</keyword>
<dbReference type="Gramene" id="CDF36326">
    <property type="protein sequence ID" value="CDF36326"/>
    <property type="gene ID" value="CHC_T00004734001"/>
</dbReference>
<evidence type="ECO:0000313" key="4">
    <source>
        <dbReference type="EMBL" id="CDF36326.1"/>
    </source>
</evidence>
<accession>R7QFU6</accession>
<evidence type="ECO:0000313" key="5">
    <source>
        <dbReference type="Proteomes" id="UP000012073"/>
    </source>
</evidence>
<feature type="compositionally biased region" description="Polar residues" evidence="1">
    <location>
        <begin position="646"/>
        <end position="668"/>
    </location>
</feature>
<feature type="transmembrane region" description="Helical" evidence="2">
    <location>
        <begin position="618"/>
        <end position="641"/>
    </location>
</feature>
<feature type="chain" id="PRO_5004442817" evidence="3">
    <location>
        <begin position="31"/>
        <end position="786"/>
    </location>
</feature>
<organism evidence="4 5">
    <name type="scientific">Chondrus crispus</name>
    <name type="common">Carrageen Irish moss</name>
    <name type="synonym">Polymorpha crispa</name>
    <dbReference type="NCBI Taxonomy" id="2769"/>
    <lineage>
        <taxon>Eukaryota</taxon>
        <taxon>Rhodophyta</taxon>
        <taxon>Florideophyceae</taxon>
        <taxon>Rhodymeniophycidae</taxon>
        <taxon>Gigartinales</taxon>
        <taxon>Gigartinaceae</taxon>
        <taxon>Chondrus</taxon>
    </lineage>
</organism>
<feature type="region of interest" description="Disordered" evidence="1">
    <location>
        <begin position="646"/>
        <end position="688"/>
    </location>
</feature>
<feature type="signal peptide" evidence="3">
    <location>
        <begin position="1"/>
        <end position="30"/>
    </location>
</feature>
<evidence type="ECO:0000256" key="3">
    <source>
        <dbReference type="SAM" id="SignalP"/>
    </source>
</evidence>
<dbReference type="EMBL" id="HG001771">
    <property type="protein sequence ID" value="CDF36326.1"/>
    <property type="molecule type" value="Genomic_DNA"/>
</dbReference>
<keyword evidence="3" id="KW-0732">Signal</keyword>
<dbReference type="RefSeq" id="XP_005716145.1">
    <property type="nucleotide sequence ID" value="XM_005716088.1"/>
</dbReference>
<dbReference type="AlphaFoldDB" id="R7QFU6"/>
<dbReference type="Proteomes" id="UP000012073">
    <property type="component" value="Unassembled WGS sequence"/>
</dbReference>
<protein>
    <submittedName>
        <fullName evidence="4">Uncharacterized protein</fullName>
    </submittedName>
</protein>
<keyword evidence="5" id="KW-1185">Reference proteome</keyword>
<proteinExistence type="predicted"/>
<keyword evidence="2" id="KW-0812">Transmembrane</keyword>
<evidence type="ECO:0000256" key="1">
    <source>
        <dbReference type="SAM" id="MobiDB-lite"/>
    </source>
</evidence>
<gene>
    <name evidence="4" type="ORF">CHC_T00004734001</name>
</gene>
<dbReference type="KEGG" id="ccp:CHC_T00004734001"/>
<dbReference type="GeneID" id="17323849"/>
<reference evidence="5" key="1">
    <citation type="journal article" date="2013" name="Proc. Natl. Acad. Sci. U.S.A.">
        <title>Genome structure and metabolic features in the red seaweed Chondrus crispus shed light on evolution of the Archaeplastida.</title>
        <authorList>
            <person name="Collen J."/>
            <person name="Porcel B."/>
            <person name="Carre W."/>
            <person name="Ball S.G."/>
            <person name="Chaparro C."/>
            <person name="Tonon T."/>
            <person name="Barbeyron T."/>
            <person name="Michel G."/>
            <person name="Noel B."/>
            <person name="Valentin K."/>
            <person name="Elias M."/>
            <person name="Artiguenave F."/>
            <person name="Arun A."/>
            <person name="Aury J.M."/>
            <person name="Barbosa-Neto J.F."/>
            <person name="Bothwell J.H."/>
            <person name="Bouget F.Y."/>
            <person name="Brillet L."/>
            <person name="Cabello-Hurtado F."/>
            <person name="Capella-Gutierrez S."/>
            <person name="Charrier B."/>
            <person name="Cladiere L."/>
            <person name="Cock J.M."/>
            <person name="Coelho S.M."/>
            <person name="Colleoni C."/>
            <person name="Czjzek M."/>
            <person name="Da Silva C."/>
            <person name="Delage L."/>
            <person name="Denoeud F."/>
            <person name="Deschamps P."/>
            <person name="Dittami S.M."/>
            <person name="Gabaldon T."/>
            <person name="Gachon C.M."/>
            <person name="Groisillier A."/>
            <person name="Herve C."/>
            <person name="Jabbari K."/>
            <person name="Katinka M."/>
            <person name="Kloareg B."/>
            <person name="Kowalczyk N."/>
            <person name="Labadie K."/>
            <person name="Leblanc C."/>
            <person name="Lopez P.J."/>
            <person name="McLachlan D.H."/>
            <person name="Meslet-Cladiere L."/>
            <person name="Moustafa A."/>
            <person name="Nehr Z."/>
            <person name="Nyvall Collen P."/>
            <person name="Panaud O."/>
            <person name="Partensky F."/>
            <person name="Poulain J."/>
            <person name="Rensing S.A."/>
            <person name="Rousvoal S."/>
            <person name="Samson G."/>
            <person name="Symeonidi A."/>
            <person name="Weissenbach J."/>
            <person name="Zambounis A."/>
            <person name="Wincker P."/>
            <person name="Boyen C."/>
        </authorList>
    </citation>
    <scope>NUCLEOTIDE SEQUENCE [LARGE SCALE GENOMIC DNA]</scope>
    <source>
        <strain evidence="5">cv. Stackhouse</strain>
    </source>
</reference>